<proteinExistence type="predicted"/>
<dbReference type="STRING" id="59922.P9303_07741"/>
<dbReference type="AlphaFoldDB" id="A2C7R5"/>
<reference evidence="3 4" key="1">
    <citation type="journal article" date="2007" name="PLoS Genet.">
        <title>Patterns and implications of gene gain and loss in the evolution of Prochlorococcus.</title>
        <authorList>
            <person name="Kettler G.C."/>
            <person name="Martiny A.C."/>
            <person name="Huang K."/>
            <person name="Zucker J."/>
            <person name="Coleman M.L."/>
            <person name="Rodrigue S."/>
            <person name="Chen F."/>
            <person name="Lapidus A."/>
            <person name="Ferriera S."/>
            <person name="Johnson J."/>
            <person name="Steglich C."/>
            <person name="Church G.M."/>
            <person name="Richardson P."/>
            <person name="Chisholm S.W."/>
        </authorList>
    </citation>
    <scope>NUCLEOTIDE SEQUENCE [LARGE SCALE GENOMIC DNA]</scope>
    <source>
        <strain evidence="3 4">MIT 9303</strain>
    </source>
</reference>
<dbReference type="BioCyc" id="PMAR59922:G1G80-704-MONOMER"/>
<evidence type="ECO:0008006" key="5">
    <source>
        <dbReference type="Google" id="ProtNLM"/>
    </source>
</evidence>
<dbReference type="EMBL" id="CP000554">
    <property type="protein sequence ID" value="ABM77525.1"/>
    <property type="molecule type" value="Genomic_DNA"/>
</dbReference>
<feature type="domain" description="RNA-binding protein Tab2/Atab2 C-terminal" evidence="2">
    <location>
        <begin position="152"/>
        <end position="294"/>
    </location>
</feature>
<accession>A2C7R5</accession>
<dbReference type="Pfam" id="PF06485">
    <property type="entry name" value="Tab2-like_N"/>
    <property type="match status" value="1"/>
</dbReference>
<name>A2C7R5_PROM3</name>
<dbReference type="HOGENOM" id="CLU_058545_0_0_3"/>
<dbReference type="InterPro" id="IPR046761">
    <property type="entry name" value="Tab2-like_C"/>
</dbReference>
<dbReference type="InterPro" id="IPR009472">
    <property type="entry name" value="Tab2-like"/>
</dbReference>
<dbReference type="RefSeq" id="WP_011825439.1">
    <property type="nucleotide sequence ID" value="NC_008820.1"/>
</dbReference>
<feature type="domain" description="RNA-binding protein Tab2-like N-terminal" evidence="1">
    <location>
        <begin position="18"/>
        <end position="128"/>
    </location>
</feature>
<dbReference type="KEGG" id="pmf:P9303_07741"/>
<evidence type="ECO:0000259" key="1">
    <source>
        <dbReference type="Pfam" id="PF06485"/>
    </source>
</evidence>
<organism evidence="3 4">
    <name type="scientific">Prochlorococcus marinus (strain MIT 9303)</name>
    <dbReference type="NCBI Taxonomy" id="59922"/>
    <lineage>
        <taxon>Bacteria</taxon>
        <taxon>Bacillati</taxon>
        <taxon>Cyanobacteriota</taxon>
        <taxon>Cyanophyceae</taxon>
        <taxon>Synechococcales</taxon>
        <taxon>Prochlorococcaceae</taxon>
        <taxon>Prochlorococcus</taxon>
    </lineage>
</organism>
<evidence type="ECO:0000313" key="3">
    <source>
        <dbReference type="EMBL" id="ABM77525.1"/>
    </source>
</evidence>
<gene>
    <name evidence="3" type="ordered locus">P9303_07741</name>
</gene>
<dbReference type="GO" id="GO:0003723">
    <property type="term" value="F:RNA binding"/>
    <property type="evidence" value="ECO:0007669"/>
    <property type="project" value="InterPro"/>
</dbReference>
<sequence length="299" mass="33331">MIAANTPNITDQHPKTDWELDFYSRPILESDGKKRWELLISSSQDPSGTAPFRWVKRCPAGEVNSLWLTDALREALKDSQGQGWEAPLRLRCWRISMRTMVQRAAAELGIEVIPSRRTYALLDWLAERERDVYPLEEGYMAGPLAPPPTPIPTPPVPLPEAVRGDAWSWASLPLGLLREAQEWPIGFGGLLPVGANDNDNIPVPGVRMFSQTRALALAGWLGGLEPVCLVVDGTQLMLEAGQDDRWLVTDLDEKTAKAVQQSLLESREQAGGLQFISVQTSPEEKRFAGFWMLRDLPQP</sequence>
<dbReference type="PANTHER" id="PTHR34556:SF2">
    <property type="entry name" value="PROTEIN TAB2 HOMOLOG, CHLOROPLASTIC"/>
    <property type="match status" value="1"/>
</dbReference>
<evidence type="ECO:0000313" key="4">
    <source>
        <dbReference type="Proteomes" id="UP000002274"/>
    </source>
</evidence>
<dbReference type="Pfam" id="PF20429">
    <property type="entry name" value="Tab2-like_C"/>
    <property type="match status" value="1"/>
</dbReference>
<evidence type="ECO:0000259" key="2">
    <source>
        <dbReference type="Pfam" id="PF20429"/>
    </source>
</evidence>
<dbReference type="Proteomes" id="UP000002274">
    <property type="component" value="Chromosome"/>
</dbReference>
<dbReference type="InterPro" id="IPR046760">
    <property type="entry name" value="Tab2-like_N"/>
</dbReference>
<dbReference type="PANTHER" id="PTHR34556">
    <property type="match status" value="1"/>
</dbReference>
<protein>
    <recommendedName>
        <fullName evidence="5">DUF1092 family protein</fullName>
    </recommendedName>
</protein>